<organism evidence="2 3">
    <name type="scientific">Discostella pseudostelligera</name>
    <dbReference type="NCBI Taxonomy" id="259834"/>
    <lineage>
        <taxon>Eukaryota</taxon>
        <taxon>Sar</taxon>
        <taxon>Stramenopiles</taxon>
        <taxon>Ochrophyta</taxon>
        <taxon>Bacillariophyta</taxon>
        <taxon>Coscinodiscophyceae</taxon>
        <taxon>Thalassiosirophycidae</taxon>
        <taxon>Stephanodiscales</taxon>
        <taxon>Stephanodiscaceae</taxon>
        <taxon>Discostella</taxon>
    </lineage>
</organism>
<dbReference type="PANTHER" id="PTHR12111:SF2">
    <property type="entry name" value="SPLICING FACTOR YJU2B-RELATED"/>
    <property type="match status" value="1"/>
</dbReference>
<reference evidence="2 3" key="1">
    <citation type="submission" date="2024-10" db="EMBL/GenBank/DDBJ databases">
        <title>Updated reference genomes for cyclostephanoid diatoms.</title>
        <authorList>
            <person name="Roberts W.R."/>
            <person name="Alverson A.J."/>
        </authorList>
    </citation>
    <scope>NUCLEOTIDE SEQUENCE [LARGE SCALE GENOMIC DNA]</scope>
    <source>
        <strain evidence="2 3">AJA232-27</strain>
    </source>
</reference>
<name>A0ABD3MEN0_9STRA</name>
<dbReference type="Proteomes" id="UP001530293">
    <property type="component" value="Unassembled WGS sequence"/>
</dbReference>
<comment type="similarity">
    <text evidence="1">Belongs to the CWC16 family.</text>
</comment>
<dbReference type="PANTHER" id="PTHR12111">
    <property type="entry name" value="SPLICING FACTOR YJU2"/>
    <property type="match status" value="1"/>
</dbReference>
<dbReference type="AlphaFoldDB" id="A0ABD3MEN0"/>
<protein>
    <submittedName>
        <fullName evidence="2">Uncharacterized protein</fullName>
    </submittedName>
</protein>
<evidence type="ECO:0000313" key="3">
    <source>
        <dbReference type="Proteomes" id="UP001530293"/>
    </source>
</evidence>
<sequence>MSSLAATQADGYYIPPSYLDSGAYKKKSLNQFNNSKGHNQYLTHSVSRFELPFDGFCTACHAIVGKGTRFNAHKSHVDDYFTTKIYEFTTTCRACGKCEFKIRTNPKERTFDYVVGIRKKIEEFDSAEAGTYGVIDTEFGNGILQYKNGKVVGEAATTATAQTTNSSLQLLEKNVAGHRKAQTEHEHMTSLIKLNSKMGEDADANSNLRSMYRKDRKAKKRRLGKAASLGLGRGIELTEGNHEDDTTLAKLTMDMRARKDRSSSAHQVEKERFRDARRGSIFASIKPTNSGHFKTKRSRNAATKTTYAHAAVGKIMGGPKQQIPIECKQSQSSSVKPAAENVAKAASVGALAALSSCYASDSD</sequence>
<gene>
    <name evidence="2" type="ORF">ACHAWU_009972</name>
</gene>
<accession>A0ABD3MEN0</accession>
<evidence type="ECO:0000256" key="1">
    <source>
        <dbReference type="ARBA" id="ARBA00005595"/>
    </source>
</evidence>
<keyword evidence="3" id="KW-1185">Reference proteome</keyword>
<evidence type="ECO:0000313" key="2">
    <source>
        <dbReference type="EMBL" id="KAL3761246.1"/>
    </source>
</evidence>
<dbReference type="EMBL" id="JALLBG020000154">
    <property type="protein sequence ID" value="KAL3761246.1"/>
    <property type="molecule type" value="Genomic_DNA"/>
</dbReference>
<dbReference type="InterPro" id="IPR007590">
    <property type="entry name" value="Saf4/Yju2"/>
</dbReference>
<proteinExistence type="inferred from homology"/>
<dbReference type="Pfam" id="PF04502">
    <property type="entry name" value="Saf4_Yju2"/>
    <property type="match status" value="1"/>
</dbReference>
<comment type="caution">
    <text evidence="2">The sequence shown here is derived from an EMBL/GenBank/DDBJ whole genome shotgun (WGS) entry which is preliminary data.</text>
</comment>